<name>A0A2T0JYC9_9ACTN</name>
<dbReference type="Proteomes" id="UP000239415">
    <property type="component" value="Unassembled WGS sequence"/>
</dbReference>
<reference evidence="1 2" key="1">
    <citation type="submission" date="2018-03" db="EMBL/GenBank/DDBJ databases">
        <title>Genomic Encyclopedia of Archaeal and Bacterial Type Strains, Phase II (KMG-II): from individual species to whole genera.</title>
        <authorList>
            <person name="Goeker M."/>
        </authorList>
    </citation>
    <scope>NUCLEOTIDE SEQUENCE [LARGE SCALE GENOMIC DNA]</scope>
    <source>
        <strain evidence="1 2">DSM 43146</strain>
    </source>
</reference>
<keyword evidence="2" id="KW-1185">Reference proteome</keyword>
<organism evidence="1 2">
    <name type="scientific">Actinoplanes italicus</name>
    <dbReference type="NCBI Taxonomy" id="113567"/>
    <lineage>
        <taxon>Bacteria</taxon>
        <taxon>Bacillati</taxon>
        <taxon>Actinomycetota</taxon>
        <taxon>Actinomycetes</taxon>
        <taxon>Micromonosporales</taxon>
        <taxon>Micromonosporaceae</taxon>
        <taxon>Actinoplanes</taxon>
    </lineage>
</organism>
<evidence type="ECO:0000313" key="2">
    <source>
        <dbReference type="Proteomes" id="UP000239415"/>
    </source>
</evidence>
<comment type="caution">
    <text evidence="1">The sequence shown here is derived from an EMBL/GenBank/DDBJ whole genome shotgun (WGS) entry which is preliminary data.</text>
</comment>
<dbReference type="RefSeq" id="WP_106328893.1">
    <property type="nucleotide sequence ID" value="NZ_BOMO01000127.1"/>
</dbReference>
<gene>
    <name evidence="1" type="ORF">CLV67_1252</name>
</gene>
<evidence type="ECO:0000313" key="1">
    <source>
        <dbReference type="EMBL" id="PRX13293.1"/>
    </source>
</evidence>
<protein>
    <submittedName>
        <fullName evidence="1">Uncharacterized protein</fullName>
    </submittedName>
</protein>
<proteinExistence type="predicted"/>
<dbReference type="EMBL" id="PVMZ01000025">
    <property type="protein sequence ID" value="PRX13293.1"/>
    <property type="molecule type" value="Genomic_DNA"/>
</dbReference>
<dbReference type="AlphaFoldDB" id="A0A2T0JYC9"/>
<sequence>MSLEPDRDVADLYRSALNELYETSVDDRALDPLTEVDLTYRLIRGLRADSRIGEAYTLAIERDENFYSASGAETRTSSLLPEPAN</sequence>
<accession>A0A2T0JYC9</accession>